<dbReference type="SUPFAM" id="SSF49478">
    <property type="entry name" value="Cna protein B-type domain"/>
    <property type="match status" value="2"/>
</dbReference>
<dbReference type="SMART" id="SM00710">
    <property type="entry name" value="PbH1"/>
    <property type="match status" value="9"/>
</dbReference>
<evidence type="ECO:0000259" key="4">
    <source>
        <dbReference type="Pfam" id="PF05738"/>
    </source>
</evidence>
<dbReference type="Gene3D" id="2.160.20.20">
    <property type="match status" value="1"/>
</dbReference>
<dbReference type="CDD" id="cd00222">
    <property type="entry name" value="CollagenBindB"/>
    <property type="match status" value="2"/>
</dbReference>
<keyword evidence="2" id="KW-0472">Membrane</keyword>
<keyword evidence="2" id="KW-1133">Transmembrane helix</keyword>
<feature type="domain" description="CNA-B" evidence="4">
    <location>
        <begin position="595"/>
        <end position="677"/>
    </location>
</feature>
<dbReference type="EMBL" id="JABZGU010000003">
    <property type="protein sequence ID" value="MBF4802265.1"/>
    <property type="molecule type" value="Genomic_DNA"/>
</dbReference>
<evidence type="ECO:0000256" key="3">
    <source>
        <dbReference type="SAM" id="SignalP"/>
    </source>
</evidence>
<gene>
    <name evidence="5" type="ORF">HXK24_00305</name>
</gene>
<dbReference type="Gene3D" id="2.60.40.1140">
    <property type="entry name" value="Collagen-binding surface protein Cna, B-type domain"/>
    <property type="match status" value="2"/>
</dbReference>
<evidence type="ECO:0000256" key="2">
    <source>
        <dbReference type="SAM" id="Phobius"/>
    </source>
</evidence>
<sequence>MKRLSRWSMAIVATFVLALSLVGGLAKQALADTTPVTSEAELLAAIAAAPADGSQTIVQVNADFTITAPVQVPANKNIRLMGTGTITSAMIGSNHFYMFKIASGGAVTLDGATIDGNNTAFAVENRGSFTLLRGVIKNGKAKPYPGNNGVVLTTGAGAKFVMAGGTIQDSTVANALGGAVTVANGATGELRDGTIQNTTLTNQYSGSVMVRNADFTMTGGTITGGDASSTINSSGGLMLYALDPNGETTTATMGGGYITNNKAIDGAGVYIYAGNPQYGDSKSKADFTFNGGSITNNVASESGGGIYVTWNGNAVMNNGIIKNNTAGIAGGGVATYDQFVGVVGGQKVPYSKVGAPWNNWPNIYRAGFTMNGGSIDGNKATSNGTNQLGDKGVGAGVYIASANATLNAGEIINNTANDQGGAVYVASVPYVLHINNALIKDNTATVIGGGAWFCPTGDAEFHSKNGVAFFNNTANGAGDEIATVRGAGESAGATISDYMLGGASAHWTKDGAVTINLPSILGEADPAAARHTTEEVNNIVNNTDMLALESNPRHESIAAAQNKAKLLIYGNTAQRGGGIGSNGTVITGEEGTQDVTVKKVWDTSANPDAVIPEKLTVYLVADGYRVDSVELSAANNWEHTFTGLPDNVTLTFEESAPTGWTAQTPEVNGNVTTLTNKADAPVTRDVPVTKVWNGTKKDSVTVHLLADGVDTGQTLVLSEANNWTGSFVGVNLYAADNHVIAYTVSEDAIEGYTSEITGDMANGFTITNTETPVTPTPTPEKPGKKRKHRTPDTGDASVVAMVAFATVGAGFVGVGAYARTRKEQ</sequence>
<dbReference type="Proteomes" id="UP000787322">
    <property type="component" value="Unassembled WGS sequence"/>
</dbReference>
<dbReference type="InterPro" id="IPR006626">
    <property type="entry name" value="PbH1"/>
</dbReference>
<feature type="chain" id="PRO_5039667691" evidence="3">
    <location>
        <begin position="32"/>
        <end position="824"/>
    </location>
</feature>
<dbReference type="Pfam" id="PF05738">
    <property type="entry name" value="Cna_B"/>
    <property type="match status" value="2"/>
</dbReference>
<dbReference type="InterPro" id="IPR008454">
    <property type="entry name" value="Collagen-bd_Cna-like_B-typ_dom"/>
</dbReference>
<keyword evidence="2" id="KW-0812">Transmembrane</keyword>
<dbReference type="SUPFAM" id="SSF51126">
    <property type="entry name" value="Pectin lyase-like"/>
    <property type="match status" value="1"/>
</dbReference>
<organism evidence="5 6">
    <name type="scientific">Lancefieldella parvula</name>
    <dbReference type="NCBI Taxonomy" id="1382"/>
    <lineage>
        <taxon>Bacteria</taxon>
        <taxon>Bacillati</taxon>
        <taxon>Actinomycetota</taxon>
        <taxon>Coriobacteriia</taxon>
        <taxon>Coriobacteriales</taxon>
        <taxon>Atopobiaceae</taxon>
        <taxon>Lancefieldella</taxon>
    </lineage>
</organism>
<name>A0A9D6ADW5_9ACTN</name>
<evidence type="ECO:0000313" key="6">
    <source>
        <dbReference type="Proteomes" id="UP000787322"/>
    </source>
</evidence>
<feature type="signal peptide" evidence="3">
    <location>
        <begin position="1"/>
        <end position="31"/>
    </location>
</feature>
<evidence type="ECO:0000256" key="1">
    <source>
        <dbReference type="SAM" id="MobiDB-lite"/>
    </source>
</evidence>
<protein>
    <submittedName>
        <fullName evidence="5">Cna B-type domain-containing protein</fullName>
    </submittedName>
</protein>
<feature type="domain" description="CNA-B" evidence="4">
    <location>
        <begin position="686"/>
        <end position="769"/>
    </location>
</feature>
<keyword evidence="3" id="KW-0732">Signal</keyword>
<feature type="region of interest" description="Disordered" evidence="1">
    <location>
        <begin position="767"/>
        <end position="792"/>
    </location>
</feature>
<feature type="transmembrane region" description="Helical" evidence="2">
    <location>
        <begin position="796"/>
        <end position="818"/>
    </location>
</feature>
<dbReference type="AlphaFoldDB" id="A0A9D6ADW5"/>
<comment type="caution">
    <text evidence="5">The sequence shown here is derived from an EMBL/GenBank/DDBJ whole genome shotgun (WGS) entry which is preliminary data.</text>
</comment>
<evidence type="ECO:0000313" key="5">
    <source>
        <dbReference type="EMBL" id="MBF4802265.1"/>
    </source>
</evidence>
<reference evidence="5" key="1">
    <citation type="submission" date="2020-04" db="EMBL/GenBank/DDBJ databases">
        <title>Deep metagenomics examines the oral microbiome during advanced dental caries in children, revealing novel taxa and co-occurrences with host molecules.</title>
        <authorList>
            <person name="Baker J.L."/>
            <person name="Morton J.T."/>
            <person name="Dinis M."/>
            <person name="Alvarez R."/>
            <person name="Tran N.C."/>
            <person name="Knight R."/>
            <person name="Edlund A."/>
        </authorList>
    </citation>
    <scope>NUCLEOTIDE SEQUENCE</scope>
    <source>
        <strain evidence="5">JCVI_3_bin.11</strain>
    </source>
</reference>
<accession>A0A9D6ADW5</accession>
<dbReference type="InterPro" id="IPR011050">
    <property type="entry name" value="Pectin_lyase_fold/virulence"/>
</dbReference>
<proteinExistence type="predicted"/>
<dbReference type="InterPro" id="IPR012332">
    <property type="entry name" value="Autotransporter_pectin_lyase_C"/>
</dbReference>